<name>A0A1T4MUV7_9HYPH</name>
<dbReference type="InterPro" id="IPR029039">
    <property type="entry name" value="Flavoprotein-like_sf"/>
</dbReference>
<evidence type="ECO:0000313" key="3">
    <source>
        <dbReference type="Proteomes" id="UP000190135"/>
    </source>
</evidence>
<dbReference type="GO" id="GO:0006783">
    <property type="term" value="P:heme biosynthetic process"/>
    <property type="evidence" value="ECO:0007669"/>
    <property type="project" value="TreeGrafter"/>
</dbReference>
<proteinExistence type="predicted"/>
<dbReference type="InterPro" id="IPR052200">
    <property type="entry name" value="Protoporphyrinogen_IX_DH"/>
</dbReference>
<keyword evidence="3" id="KW-1185">Reference proteome</keyword>
<dbReference type="Pfam" id="PF12724">
    <property type="entry name" value="Flavodoxin_5"/>
    <property type="match status" value="1"/>
</dbReference>
<evidence type="ECO:0000259" key="1">
    <source>
        <dbReference type="Pfam" id="PF12724"/>
    </source>
</evidence>
<dbReference type="PANTHER" id="PTHR38030">
    <property type="entry name" value="PROTOPORPHYRINOGEN IX DEHYDROGENASE [MENAQUINONE]"/>
    <property type="match status" value="1"/>
</dbReference>
<sequence>MNIWYATRDGQSKKIAEQVAHHLVNRGIPTVALDLMERNDPAAGVEPGGPVVAILALRYGHHLPEGIRFLKALANTPDAPPLFLASVNLTARKAGKDGADSNVYLRKLIAHLGLKPVLATAFAGRLDYPRYKPFDRFMIRLIMRMTGGPTDPSTIVEYTDWAKVEAFAAAIAAFRPDGEHASADGGNSSPAAGG</sequence>
<dbReference type="NCBIfam" id="NF008316">
    <property type="entry name" value="PRK11104.1"/>
    <property type="match status" value="1"/>
</dbReference>
<dbReference type="PANTHER" id="PTHR38030:SF2">
    <property type="entry name" value="PROTOPORPHYRINOGEN IX DEHYDROGENASE [QUINONE]"/>
    <property type="match status" value="1"/>
</dbReference>
<accession>A0A1T4MUV7</accession>
<dbReference type="EMBL" id="FUXL01000002">
    <property type="protein sequence ID" value="SJZ70681.1"/>
    <property type="molecule type" value="Genomic_DNA"/>
</dbReference>
<dbReference type="Proteomes" id="UP000190135">
    <property type="component" value="Unassembled WGS sequence"/>
</dbReference>
<dbReference type="InterPro" id="IPR026816">
    <property type="entry name" value="Flavodoxin_dom"/>
</dbReference>
<dbReference type="GO" id="GO:0070819">
    <property type="term" value="F:menaquinone-dependent protoporphyrinogen oxidase activity"/>
    <property type="evidence" value="ECO:0007669"/>
    <property type="project" value="TreeGrafter"/>
</dbReference>
<gene>
    <name evidence="2" type="ORF">SAMN05428963_102298</name>
</gene>
<protein>
    <submittedName>
        <fullName evidence="2">Protoporphyrinogen oxidase</fullName>
    </submittedName>
</protein>
<dbReference type="SUPFAM" id="SSF52218">
    <property type="entry name" value="Flavoproteins"/>
    <property type="match status" value="1"/>
</dbReference>
<feature type="domain" description="Flavodoxin" evidence="1">
    <location>
        <begin position="3"/>
        <end position="152"/>
    </location>
</feature>
<reference evidence="2 3" key="1">
    <citation type="submission" date="2017-02" db="EMBL/GenBank/DDBJ databases">
        <authorList>
            <person name="Peterson S.W."/>
        </authorList>
    </citation>
    <scope>NUCLEOTIDE SEQUENCE [LARGE SCALE GENOMIC DNA]</scope>
    <source>
        <strain evidence="2 3">USBA 369</strain>
    </source>
</reference>
<evidence type="ECO:0000313" key="2">
    <source>
        <dbReference type="EMBL" id="SJZ70681.1"/>
    </source>
</evidence>
<dbReference type="GO" id="GO:0010181">
    <property type="term" value="F:FMN binding"/>
    <property type="evidence" value="ECO:0007669"/>
    <property type="project" value="TreeGrafter"/>
</dbReference>
<dbReference type="STRING" id="1365950.SAMN05428963_102298"/>
<organism evidence="2 3">
    <name type="scientific">Consotaella salsifontis</name>
    <dbReference type="NCBI Taxonomy" id="1365950"/>
    <lineage>
        <taxon>Bacteria</taxon>
        <taxon>Pseudomonadati</taxon>
        <taxon>Pseudomonadota</taxon>
        <taxon>Alphaproteobacteria</taxon>
        <taxon>Hyphomicrobiales</taxon>
        <taxon>Aurantimonadaceae</taxon>
        <taxon>Consotaella</taxon>
    </lineage>
</organism>
<dbReference type="AlphaFoldDB" id="A0A1T4MUV7"/>